<keyword evidence="3" id="KW-0378">Hydrolase</keyword>
<keyword evidence="2" id="KW-1015">Disulfide bond</keyword>
<feature type="non-terminal residue" evidence="5">
    <location>
        <position position="1"/>
    </location>
</feature>
<keyword evidence="4" id="KW-1133">Transmembrane helix</keyword>
<dbReference type="AlphaFoldDB" id="A0A2G9U8M8"/>
<evidence type="ECO:0000256" key="2">
    <source>
        <dbReference type="ARBA" id="ARBA00023157"/>
    </source>
</evidence>
<evidence type="ECO:0000313" key="6">
    <source>
        <dbReference type="Proteomes" id="UP000230423"/>
    </source>
</evidence>
<keyword evidence="3" id="KW-0326">Glycosidase</keyword>
<dbReference type="Pfam" id="PF01630">
    <property type="entry name" value="Glyco_hydro_56"/>
    <property type="match status" value="1"/>
</dbReference>
<dbReference type="Proteomes" id="UP000230423">
    <property type="component" value="Unassembled WGS sequence"/>
</dbReference>
<dbReference type="SUPFAM" id="SSF51445">
    <property type="entry name" value="(Trans)glycosidases"/>
    <property type="match status" value="1"/>
</dbReference>
<organism evidence="5 6">
    <name type="scientific">Teladorsagia circumcincta</name>
    <name type="common">Brown stomach worm</name>
    <name type="synonym">Ostertagia circumcincta</name>
    <dbReference type="NCBI Taxonomy" id="45464"/>
    <lineage>
        <taxon>Eukaryota</taxon>
        <taxon>Metazoa</taxon>
        <taxon>Ecdysozoa</taxon>
        <taxon>Nematoda</taxon>
        <taxon>Chromadorea</taxon>
        <taxon>Rhabditida</taxon>
        <taxon>Rhabditina</taxon>
        <taxon>Rhabditomorpha</taxon>
        <taxon>Strongyloidea</taxon>
        <taxon>Trichostrongylidae</taxon>
        <taxon>Teladorsagia</taxon>
    </lineage>
</organism>
<dbReference type="PANTHER" id="PTHR11769">
    <property type="entry name" value="HYALURONIDASE"/>
    <property type="match status" value="1"/>
</dbReference>
<dbReference type="EC" id="3.2.1.35" evidence="3"/>
<reference evidence="5 6" key="1">
    <citation type="submission" date="2015-09" db="EMBL/GenBank/DDBJ databases">
        <title>Draft genome of the parasitic nematode Teladorsagia circumcincta isolate WARC Sus (inbred).</title>
        <authorList>
            <person name="Mitreva M."/>
        </authorList>
    </citation>
    <scope>NUCLEOTIDE SEQUENCE [LARGE SCALE GENOMIC DNA]</scope>
    <source>
        <strain evidence="5 6">S</strain>
    </source>
</reference>
<evidence type="ECO:0000256" key="4">
    <source>
        <dbReference type="SAM" id="Phobius"/>
    </source>
</evidence>
<gene>
    <name evidence="5" type="ORF">TELCIR_11735</name>
</gene>
<accession>A0A2G9U8M8</accession>
<comment type="similarity">
    <text evidence="1 3">Belongs to the glycosyl hydrolase 56 family.</text>
</comment>
<feature type="transmembrane region" description="Helical" evidence="4">
    <location>
        <begin position="6"/>
        <end position="25"/>
    </location>
</feature>
<dbReference type="EMBL" id="KZ348188">
    <property type="protein sequence ID" value="PIO66553.1"/>
    <property type="molecule type" value="Genomic_DNA"/>
</dbReference>
<name>A0A2G9U8M8_TELCI</name>
<dbReference type="GO" id="GO:0004415">
    <property type="term" value="F:hyalurononglucosaminidase activity"/>
    <property type="evidence" value="ECO:0007669"/>
    <property type="project" value="UniProtKB-UniRule"/>
</dbReference>
<evidence type="ECO:0000256" key="1">
    <source>
        <dbReference type="ARBA" id="ARBA00008871"/>
    </source>
</evidence>
<evidence type="ECO:0000313" key="5">
    <source>
        <dbReference type="EMBL" id="PIO66553.1"/>
    </source>
</evidence>
<dbReference type="PANTHER" id="PTHR11769:SF35">
    <property type="entry name" value="HYALURONIDASE"/>
    <property type="match status" value="1"/>
</dbReference>
<dbReference type="GO" id="GO:0005975">
    <property type="term" value="P:carbohydrate metabolic process"/>
    <property type="evidence" value="ECO:0007669"/>
    <property type="project" value="InterPro"/>
</dbReference>
<dbReference type="OrthoDB" id="5796153at2759"/>
<keyword evidence="6" id="KW-1185">Reference proteome</keyword>
<keyword evidence="4" id="KW-0472">Membrane</keyword>
<comment type="catalytic activity">
    <reaction evidence="3">
        <text>Random hydrolysis of (1-&gt;4)-linkages between N-acetyl-beta-D-glucosamine and D-glucuronate residues in hyaluronate.</text>
        <dbReference type="EC" id="3.2.1.35"/>
    </reaction>
</comment>
<dbReference type="Gene3D" id="3.20.20.70">
    <property type="entry name" value="Aldolase class I"/>
    <property type="match status" value="1"/>
</dbReference>
<evidence type="ECO:0000256" key="3">
    <source>
        <dbReference type="RuleBase" id="RU610713"/>
    </source>
</evidence>
<protein>
    <recommendedName>
        <fullName evidence="3">Hyaluronidase</fullName>
        <ecNumber evidence="3">3.2.1.35</ecNumber>
    </recommendedName>
</protein>
<dbReference type="InterPro" id="IPR017853">
    <property type="entry name" value="GH"/>
</dbReference>
<keyword evidence="4" id="KW-0812">Transmembrane</keyword>
<dbReference type="GO" id="GO:0030214">
    <property type="term" value="P:hyaluronan catabolic process"/>
    <property type="evidence" value="ECO:0007669"/>
    <property type="project" value="TreeGrafter"/>
</dbReference>
<dbReference type="InterPro" id="IPR018155">
    <property type="entry name" value="Hyaluronidase"/>
</dbReference>
<dbReference type="PRINTS" id="PR00846">
    <property type="entry name" value="GLHYDRLASE56"/>
</dbReference>
<proteinExistence type="inferred from homology"/>
<dbReference type="InterPro" id="IPR013785">
    <property type="entry name" value="Aldolase_TIM"/>
</dbReference>
<sequence>YNTMTTHYLLLLVLIVDLTIVEGFYKNISLQAHLDAVAQLIKVDIPDPNFDGIAVIDLEAWRPLYHMNWDEKKVYKEQSVQLVLQNQPYLSTEEAEALAEQQFNRAARDFFVQTLRVARELRPRGLWGYYEYPFCNYDAGDQPGDHSCTPTAQQYNDQ</sequence>